<proteinExistence type="predicted"/>
<keyword evidence="2" id="KW-1185">Reference proteome</keyword>
<accession>A0A1M6H9E7</accession>
<dbReference type="EMBL" id="FQYO01000006">
    <property type="protein sequence ID" value="SHJ18862.1"/>
    <property type="molecule type" value="Genomic_DNA"/>
</dbReference>
<evidence type="ECO:0000313" key="1">
    <source>
        <dbReference type="EMBL" id="SHJ18862.1"/>
    </source>
</evidence>
<organism evidence="1 2">
    <name type="scientific">Wenxinia saemankumensis</name>
    <dbReference type="NCBI Taxonomy" id="1447782"/>
    <lineage>
        <taxon>Bacteria</taxon>
        <taxon>Pseudomonadati</taxon>
        <taxon>Pseudomonadota</taxon>
        <taxon>Alphaproteobacteria</taxon>
        <taxon>Rhodobacterales</taxon>
        <taxon>Roseobacteraceae</taxon>
        <taxon>Wenxinia</taxon>
    </lineage>
</organism>
<sequence length="84" mass="8949">MTGTPRFRSMAVEADTRIIGLDTHRVFAEAVALEDGAYRCLGRVEVTLDHLETFAATPHPTDRVVVEATGNATAALEIPAAKVG</sequence>
<name>A0A1M6H9E7_9RHOB</name>
<reference evidence="1 2" key="1">
    <citation type="submission" date="2016-11" db="EMBL/GenBank/DDBJ databases">
        <authorList>
            <person name="Jaros S."/>
            <person name="Januszkiewicz K."/>
            <person name="Wedrychowicz H."/>
        </authorList>
    </citation>
    <scope>NUCLEOTIDE SEQUENCE [LARGE SCALE GENOMIC DNA]</scope>
    <source>
        <strain evidence="1 2">DSM 100565</strain>
    </source>
</reference>
<evidence type="ECO:0000313" key="2">
    <source>
        <dbReference type="Proteomes" id="UP000184292"/>
    </source>
</evidence>
<protein>
    <submittedName>
        <fullName evidence="1">Uncharacterized protein</fullName>
    </submittedName>
</protein>
<dbReference type="AlphaFoldDB" id="A0A1M6H9E7"/>
<gene>
    <name evidence="1" type="ORF">SAMN05444417_3100</name>
</gene>
<dbReference type="Proteomes" id="UP000184292">
    <property type="component" value="Unassembled WGS sequence"/>
</dbReference>
<dbReference type="OrthoDB" id="8261795at2"/>